<dbReference type="Gene3D" id="1.10.287.950">
    <property type="entry name" value="Methyl-accepting chemotaxis protein"/>
    <property type="match status" value="1"/>
</dbReference>
<evidence type="ECO:0000313" key="4">
    <source>
        <dbReference type="EMBL" id="MBS7525746.1"/>
    </source>
</evidence>
<keyword evidence="1 2" id="KW-0807">Transducer</keyword>
<protein>
    <recommendedName>
        <fullName evidence="3">Methyl-accepting transducer domain-containing protein</fullName>
    </recommendedName>
</protein>
<feature type="domain" description="Methyl-accepting transducer" evidence="3">
    <location>
        <begin position="28"/>
        <end position="264"/>
    </location>
</feature>
<evidence type="ECO:0000313" key="5">
    <source>
        <dbReference type="Proteomes" id="UP000746471"/>
    </source>
</evidence>
<evidence type="ECO:0000259" key="3">
    <source>
        <dbReference type="PROSITE" id="PS50111"/>
    </source>
</evidence>
<keyword evidence="5" id="KW-1185">Reference proteome</keyword>
<dbReference type="Pfam" id="PF00015">
    <property type="entry name" value="MCPsignal"/>
    <property type="match status" value="1"/>
</dbReference>
<name>A0ABS5PL29_9FIRM</name>
<dbReference type="InterPro" id="IPR004089">
    <property type="entry name" value="MCPsignal_dom"/>
</dbReference>
<evidence type="ECO:0000256" key="1">
    <source>
        <dbReference type="ARBA" id="ARBA00023224"/>
    </source>
</evidence>
<sequence length="314" mass="33971">MERIQVLVGNVASESKSFENSSNDINSAMKQASEELEQISIKVMQLSDMIQANASSTEEATASIEEIASGSHIISENARNVKEITHQYYQSSQDGQKTLEEAVNAMGIISDNSDALKSALTALDTTTRKIEDIVEIILGISSRVNLLALNASIEAARAGEAGRGFAVVAEEIRKLAEETKVSTEQISNNVSEIGQASARAIANAELEQTSIQTGVSKIELTQAVFKKILESVSEIFEQIDKISLAIEQQSSTSEDMAKAMDEISKSSVESSETVHTISDFINRQVAVVQETSSQVELLADHAIALTDKAHEFKF</sequence>
<dbReference type="PANTHER" id="PTHR32089">
    <property type="entry name" value="METHYL-ACCEPTING CHEMOTAXIS PROTEIN MCPB"/>
    <property type="match status" value="1"/>
</dbReference>
<gene>
    <name evidence="4" type="ORF">KHM83_03540</name>
</gene>
<dbReference type="SMART" id="SM00283">
    <property type="entry name" value="MA"/>
    <property type="match status" value="1"/>
</dbReference>
<accession>A0ABS5PL29</accession>
<comment type="caution">
    <text evidence="4">The sequence shown here is derived from an EMBL/GenBank/DDBJ whole genome shotgun (WGS) entry which is preliminary data.</text>
</comment>
<evidence type="ECO:0000256" key="2">
    <source>
        <dbReference type="PROSITE-ProRule" id="PRU00284"/>
    </source>
</evidence>
<dbReference type="PROSITE" id="PS50111">
    <property type="entry name" value="CHEMOTAXIS_TRANSDUC_2"/>
    <property type="match status" value="1"/>
</dbReference>
<reference evidence="4 5" key="1">
    <citation type="submission" date="2021-05" db="EMBL/GenBank/DDBJ databases">
        <title>Fusibacter ferrireducens sp. nov., an anaerobic, sulfur- and Fe-reducing bacterium isolated from the mangrove sediment.</title>
        <authorList>
            <person name="Qiu D."/>
        </authorList>
    </citation>
    <scope>NUCLEOTIDE SEQUENCE [LARGE SCALE GENOMIC DNA]</scope>
    <source>
        <strain evidence="4 5">DSM 12116</strain>
    </source>
</reference>
<dbReference type="PANTHER" id="PTHR32089:SF112">
    <property type="entry name" value="LYSOZYME-LIKE PROTEIN-RELATED"/>
    <property type="match status" value="1"/>
</dbReference>
<proteinExistence type="predicted"/>
<dbReference type="RefSeq" id="WP_213235535.1">
    <property type="nucleotide sequence ID" value="NZ_JAHBCL010000005.1"/>
</dbReference>
<organism evidence="4 5">
    <name type="scientific">Fusibacter paucivorans</name>
    <dbReference type="NCBI Taxonomy" id="76009"/>
    <lineage>
        <taxon>Bacteria</taxon>
        <taxon>Bacillati</taxon>
        <taxon>Bacillota</taxon>
        <taxon>Clostridia</taxon>
        <taxon>Eubacteriales</taxon>
        <taxon>Eubacteriales Family XII. Incertae Sedis</taxon>
        <taxon>Fusibacter</taxon>
    </lineage>
</organism>
<dbReference type="SUPFAM" id="SSF58104">
    <property type="entry name" value="Methyl-accepting chemotaxis protein (MCP) signaling domain"/>
    <property type="match status" value="1"/>
</dbReference>
<dbReference type="Proteomes" id="UP000746471">
    <property type="component" value="Unassembled WGS sequence"/>
</dbReference>
<dbReference type="EMBL" id="JAHBCL010000005">
    <property type="protein sequence ID" value="MBS7525746.1"/>
    <property type="molecule type" value="Genomic_DNA"/>
</dbReference>